<proteinExistence type="predicted"/>
<accession>D4B9E9</accession>
<dbReference type="HOGENOM" id="CLU_2421663_0_0_6"/>
<evidence type="ECO:0000313" key="1">
    <source>
        <dbReference type="EMBL" id="EFE08809.1"/>
    </source>
</evidence>
<comment type="caution">
    <text evidence="1">The sequence shown here is derived from an EMBL/GenBank/DDBJ whole genome shotgun (WGS) entry which is preliminary data.</text>
</comment>
<sequence length="91" mass="10327">MCVFITFPVDLTKIQNPFCRTCCGENSVTLHCVTRENCRPSILHSIVRFRKAPTTRSQLFSLSRTGGLWPRFSPKSLMAAGLVIYFLAEQM</sequence>
<evidence type="ECO:0000313" key="2">
    <source>
        <dbReference type="Proteomes" id="UP000003880"/>
    </source>
</evidence>
<dbReference type="Proteomes" id="UP000003880">
    <property type="component" value="Unassembled WGS sequence"/>
</dbReference>
<reference evidence="1 2" key="1">
    <citation type="submission" date="2010-02" db="EMBL/GenBank/DDBJ databases">
        <authorList>
            <person name="Weinstock G."/>
            <person name="Sodergren E."/>
            <person name="Clifton S."/>
            <person name="Fulton L."/>
            <person name="Fulton B."/>
            <person name="Courtney L."/>
            <person name="Fronick C."/>
            <person name="Harrison M."/>
            <person name="Strong C."/>
            <person name="Farmer C."/>
            <person name="Delahaunty K."/>
            <person name="Markovic C."/>
            <person name="Hall O."/>
            <person name="Minx P."/>
            <person name="Tomlinson C."/>
            <person name="Mitreva M."/>
            <person name="Nelson J."/>
            <person name="Hou S."/>
            <person name="Wollam A."/>
            <person name="Pepin K.H."/>
            <person name="Johnson M."/>
            <person name="Bhonagiri V."/>
            <person name="Zhang X."/>
            <person name="Suruliraj S."/>
            <person name="Warren W."/>
            <person name="Chinwalla A."/>
            <person name="Mardis E.R."/>
            <person name="Wilson R.K."/>
        </authorList>
    </citation>
    <scope>NUCLEOTIDE SEQUENCE [LARGE SCALE GENOMIC DNA]</scope>
    <source>
        <strain evidence="1 2">ATCC 29220</strain>
    </source>
</reference>
<dbReference type="EMBL" id="ABWL02000006">
    <property type="protein sequence ID" value="EFE08809.1"/>
    <property type="molecule type" value="Genomic_DNA"/>
</dbReference>
<protein>
    <submittedName>
        <fullName evidence="1">Uncharacterized protein</fullName>
    </submittedName>
</protein>
<dbReference type="AlphaFoldDB" id="D4B9E9"/>
<gene>
    <name evidence="1" type="ORF">CIT292_07088</name>
</gene>
<name>D4B9E9_9ENTR</name>
<organism evidence="1 2">
    <name type="scientific">Citrobacter youngae ATCC 29220</name>
    <dbReference type="NCBI Taxonomy" id="500640"/>
    <lineage>
        <taxon>Bacteria</taxon>
        <taxon>Pseudomonadati</taxon>
        <taxon>Pseudomonadota</taxon>
        <taxon>Gammaproteobacteria</taxon>
        <taxon>Enterobacterales</taxon>
        <taxon>Enterobacteriaceae</taxon>
        <taxon>Citrobacter</taxon>
        <taxon>Citrobacter freundii complex</taxon>
    </lineage>
</organism>